<evidence type="ECO:0008006" key="8">
    <source>
        <dbReference type="Google" id="ProtNLM"/>
    </source>
</evidence>
<organism evidence="2 7">
    <name type="scientific">Phytophthora rubi</name>
    <dbReference type="NCBI Taxonomy" id="129364"/>
    <lineage>
        <taxon>Eukaryota</taxon>
        <taxon>Sar</taxon>
        <taxon>Stramenopiles</taxon>
        <taxon>Oomycota</taxon>
        <taxon>Peronosporomycetes</taxon>
        <taxon>Peronosporales</taxon>
        <taxon>Peronosporaceae</taxon>
        <taxon>Phytophthora</taxon>
    </lineage>
</organism>
<evidence type="ECO:0000313" key="4">
    <source>
        <dbReference type="EMBL" id="KAE9332065.1"/>
    </source>
</evidence>
<evidence type="ECO:0000313" key="5">
    <source>
        <dbReference type="Proteomes" id="UP000429607"/>
    </source>
</evidence>
<evidence type="ECO:0000313" key="3">
    <source>
        <dbReference type="EMBL" id="KAE9019497.1"/>
    </source>
</evidence>
<dbReference type="EMBL" id="QXFU01000979">
    <property type="protein sequence ID" value="KAE9014401.1"/>
    <property type="molecule type" value="Genomic_DNA"/>
</dbReference>
<proteinExistence type="predicted"/>
<dbReference type="OrthoDB" id="10269076at2759"/>
<dbReference type="Proteomes" id="UP000435112">
    <property type="component" value="Unassembled WGS sequence"/>
</dbReference>
<evidence type="ECO:0000313" key="6">
    <source>
        <dbReference type="Proteomes" id="UP000434957"/>
    </source>
</evidence>
<evidence type="ECO:0000313" key="2">
    <source>
        <dbReference type="EMBL" id="KAE9014401.1"/>
    </source>
</evidence>
<protein>
    <recommendedName>
        <fullName evidence="8">RxLR effector protein</fullName>
    </recommendedName>
</protein>
<keyword evidence="1" id="KW-0732">Signal</keyword>
<gene>
    <name evidence="3" type="ORF">PR001_g13860</name>
    <name evidence="2" type="ORF">PR002_g14230</name>
    <name evidence="4" type="ORF">PR003_g14702</name>
</gene>
<feature type="signal peptide" evidence="1">
    <location>
        <begin position="1"/>
        <end position="23"/>
    </location>
</feature>
<dbReference type="Proteomes" id="UP000429607">
    <property type="component" value="Unassembled WGS sequence"/>
</dbReference>
<evidence type="ECO:0000256" key="1">
    <source>
        <dbReference type="SAM" id="SignalP"/>
    </source>
</evidence>
<evidence type="ECO:0000313" key="7">
    <source>
        <dbReference type="Proteomes" id="UP000435112"/>
    </source>
</evidence>
<accession>A0A6A3L458</accession>
<name>A0A6A3L458_9STRA</name>
<reference evidence="5 7" key="1">
    <citation type="submission" date="2018-09" db="EMBL/GenBank/DDBJ databases">
        <title>Genomic investigation of the strawberry pathogen Phytophthora fragariae indicates pathogenicity is determined by transcriptional variation in three key races.</title>
        <authorList>
            <person name="Adams T.M."/>
            <person name="Armitage A.D."/>
            <person name="Sobczyk M.K."/>
            <person name="Bates H.J."/>
            <person name="Dunwell J.M."/>
            <person name="Nellist C.F."/>
            <person name="Harrison R.J."/>
        </authorList>
    </citation>
    <scope>NUCLEOTIDE SEQUENCE [LARGE SCALE GENOMIC DNA]</scope>
    <source>
        <strain evidence="3 5">SCRP249</strain>
        <strain evidence="2 7">SCRP324</strain>
        <strain evidence="4 6">SCRP333</strain>
    </source>
</reference>
<sequence length="50" mass="5566">MSTHHFAALSMTLLPIIKYRATCLCPTPLPPSMPNQLCQSMWTHTPLVKG</sequence>
<dbReference type="EMBL" id="QXFT01000984">
    <property type="protein sequence ID" value="KAE9332065.1"/>
    <property type="molecule type" value="Genomic_DNA"/>
</dbReference>
<dbReference type="AlphaFoldDB" id="A0A6A3L458"/>
<keyword evidence="6" id="KW-1185">Reference proteome</keyword>
<comment type="caution">
    <text evidence="2">The sequence shown here is derived from an EMBL/GenBank/DDBJ whole genome shotgun (WGS) entry which is preliminary data.</text>
</comment>
<dbReference type="EMBL" id="QXFV01000968">
    <property type="protein sequence ID" value="KAE9019497.1"/>
    <property type="molecule type" value="Genomic_DNA"/>
</dbReference>
<feature type="chain" id="PRO_5036164852" description="RxLR effector protein" evidence="1">
    <location>
        <begin position="24"/>
        <end position="50"/>
    </location>
</feature>
<dbReference type="Proteomes" id="UP000434957">
    <property type="component" value="Unassembled WGS sequence"/>
</dbReference>